<keyword evidence="2" id="KW-1185">Reference proteome</keyword>
<evidence type="ECO:0000313" key="2">
    <source>
        <dbReference type="Proteomes" id="UP001066276"/>
    </source>
</evidence>
<reference evidence="1" key="1">
    <citation type="journal article" date="2022" name="bioRxiv">
        <title>Sequencing and chromosome-scale assembly of the giantPleurodeles waltlgenome.</title>
        <authorList>
            <person name="Brown T."/>
            <person name="Elewa A."/>
            <person name="Iarovenko S."/>
            <person name="Subramanian E."/>
            <person name="Araus A.J."/>
            <person name="Petzold A."/>
            <person name="Susuki M."/>
            <person name="Suzuki K.-i.T."/>
            <person name="Hayashi T."/>
            <person name="Toyoda A."/>
            <person name="Oliveira C."/>
            <person name="Osipova E."/>
            <person name="Leigh N.D."/>
            <person name="Simon A."/>
            <person name="Yun M.H."/>
        </authorList>
    </citation>
    <scope>NUCLEOTIDE SEQUENCE</scope>
    <source>
        <strain evidence="1">20211129_DDA</strain>
        <tissue evidence="1">Liver</tissue>
    </source>
</reference>
<comment type="caution">
    <text evidence="1">The sequence shown here is derived from an EMBL/GenBank/DDBJ whole genome shotgun (WGS) entry which is preliminary data.</text>
</comment>
<protein>
    <submittedName>
        <fullName evidence="1">Uncharacterized protein</fullName>
    </submittedName>
</protein>
<dbReference type="EMBL" id="JANPWB010000009">
    <property type="protein sequence ID" value="KAJ1153491.1"/>
    <property type="molecule type" value="Genomic_DNA"/>
</dbReference>
<name>A0AAV7RPC0_PLEWA</name>
<dbReference type="Proteomes" id="UP001066276">
    <property type="component" value="Chromosome 5"/>
</dbReference>
<organism evidence="1 2">
    <name type="scientific">Pleurodeles waltl</name>
    <name type="common">Iberian ribbed newt</name>
    <dbReference type="NCBI Taxonomy" id="8319"/>
    <lineage>
        <taxon>Eukaryota</taxon>
        <taxon>Metazoa</taxon>
        <taxon>Chordata</taxon>
        <taxon>Craniata</taxon>
        <taxon>Vertebrata</taxon>
        <taxon>Euteleostomi</taxon>
        <taxon>Amphibia</taxon>
        <taxon>Batrachia</taxon>
        <taxon>Caudata</taxon>
        <taxon>Salamandroidea</taxon>
        <taxon>Salamandridae</taxon>
        <taxon>Pleurodelinae</taxon>
        <taxon>Pleurodeles</taxon>
    </lineage>
</organism>
<evidence type="ECO:0000313" key="1">
    <source>
        <dbReference type="EMBL" id="KAJ1153491.1"/>
    </source>
</evidence>
<accession>A0AAV7RPC0</accession>
<sequence>MDRVSRECIRSRGHVLARRNFTQKRNQLKEFFILKEVVSSRAYQQQVYEESQMVVWLVRKRKVNRCGSVGTHSYAGQLNKRNQGLLGGSWVLMGRM</sequence>
<gene>
    <name evidence="1" type="ORF">NDU88_006250</name>
</gene>
<dbReference type="AlphaFoldDB" id="A0AAV7RPC0"/>
<proteinExistence type="predicted"/>